<dbReference type="PANTHER" id="PTHR43175:SF3">
    <property type="entry name" value="CARBON DISULFIDE HYDROLASE"/>
    <property type="match status" value="1"/>
</dbReference>
<keyword evidence="2 4" id="KW-0479">Metal-binding</keyword>
<feature type="binding site" evidence="4">
    <location>
        <position position="113"/>
    </location>
    <ligand>
        <name>Zn(2+)</name>
        <dbReference type="ChEBI" id="CHEBI:29105"/>
    </ligand>
</feature>
<dbReference type="GO" id="GO:0008270">
    <property type="term" value="F:zinc ion binding"/>
    <property type="evidence" value="ECO:0007669"/>
    <property type="project" value="InterPro"/>
</dbReference>
<dbReference type="InterPro" id="IPR001765">
    <property type="entry name" value="Carbonic_anhydrase"/>
</dbReference>
<feature type="binding site" evidence="4">
    <location>
        <position position="37"/>
    </location>
    <ligand>
        <name>Zn(2+)</name>
        <dbReference type="ChEBI" id="CHEBI:29105"/>
    </ligand>
</feature>
<feature type="binding site" evidence="4">
    <location>
        <position position="110"/>
    </location>
    <ligand>
        <name>Zn(2+)</name>
        <dbReference type="ChEBI" id="CHEBI:29105"/>
    </ligand>
</feature>
<reference evidence="5 6" key="2">
    <citation type="journal article" date="2018" name="Nature">
        <title>Mutant phenotypes for thousands of bacterial genes of unknown function.</title>
        <authorList>
            <person name="Price M.N."/>
            <person name="Wetmore K.M."/>
            <person name="Waters R.J."/>
            <person name="Callaghan M."/>
            <person name="Ray J."/>
            <person name="Liu H."/>
            <person name="Kuehl J.V."/>
            <person name="Melnyk R.A."/>
            <person name="Lamson J.S."/>
            <person name="Suh Y."/>
            <person name="Carlson H.K."/>
            <person name="Esquivel Z."/>
            <person name="Sadeeshkumar H."/>
            <person name="Chakraborty R."/>
            <person name="Zane G.M."/>
            <person name="Rubin B.E."/>
            <person name="Wall J.D."/>
            <person name="Visel A."/>
            <person name="Bristow J."/>
            <person name="Blow M.J."/>
            <person name="Arkin A.P."/>
            <person name="Deutschbauer A.M."/>
        </authorList>
    </citation>
    <scope>NUCLEOTIDE SEQUENCE [LARGE SCALE GENOMIC DNA]</scope>
    <source>
        <strain evidence="5 6">FW300-N2E2</strain>
    </source>
</reference>
<evidence type="ECO:0000256" key="3">
    <source>
        <dbReference type="ARBA" id="ARBA00022833"/>
    </source>
</evidence>
<dbReference type="AlphaFoldDB" id="A0A159ZUH3"/>
<evidence type="ECO:0000256" key="1">
    <source>
        <dbReference type="ARBA" id="ARBA00006217"/>
    </source>
</evidence>
<feature type="binding site" evidence="4">
    <location>
        <position position="39"/>
    </location>
    <ligand>
        <name>Zn(2+)</name>
        <dbReference type="ChEBI" id="CHEBI:29105"/>
    </ligand>
</feature>
<evidence type="ECO:0000313" key="5">
    <source>
        <dbReference type="EMBL" id="AMZ70409.1"/>
    </source>
</evidence>
<dbReference type="InterPro" id="IPR036874">
    <property type="entry name" value="Carbonic_anhydrase_sf"/>
</dbReference>
<gene>
    <name evidence="5" type="ORF">TK06_04575</name>
</gene>
<evidence type="ECO:0000256" key="4">
    <source>
        <dbReference type="PIRSR" id="PIRSR601765-1"/>
    </source>
</evidence>
<reference evidence="6" key="1">
    <citation type="submission" date="2016-04" db="EMBL/GenBank/DDBJ databases">
        <authorList>
            <person name="Ray J."/>
            <person name="Price M."/>
            <person name="Deutschbauer A."/>
        </authorList>
    </citation>
    <scope>NUCLEOTIDE SEQUENCE [LARGE SCALE GENOMIC DNA]</scope>
    <source>
        <strain evidence="6">FW300-N2E2</strain>
    </source>
</reference>
<dbReference type="SUPFAM" id="SSF53056">
    <property type="entry name" value="beta-carbonic anhydrase, cab"/>
    <property type="match status" value="1"/>
</dbReference>
<dbReference type="EMBL" id="CP015225">
    <property type="protein sequence ID" value="AMZ70409.1"/>
    <property type="molecule type" value="Genomic_DNA"/>
</dbReference>
<sequence length="197" mass="21501">MPNFNDFSFKAQPWYNEAEFRPLFAKAVSLNTIVIHCFDPRASEIPAVVAKHFGEVYPGENVLDEAGNRVGHTTTLFPVSVAGGRAVAGVQSIATMVHIFGIERVVVVHHSFCGATSFTNEGIIDAFKHEHGSDISSAFDHDSICISDFETSLKYDVGVVRANPGVPAHVKIYGFFYNIDTLELTEVVSDIPDQAKA</sequence>
<dbReference type="GO" id="GO:0004089">
    <property type="term" value="F:carbonate dehydratase activity"/>
    <property type="evidence" value="ECO:0007669"/>
    <property type="project" value="InterPro"/>
</dbReference>
<dbReference type="SMART" id="SM00947">
    <property type="entry name" value="Pro_CA"/>
    <property type="match status" value="1"/>
</dbReference>
<organism evidence="5 6">
    <name type="scientific">Pseudomonas fluorescens</name>
    <dbReference type="NCBI Taxonomy" id="294"/>
    <lineage>
        <taxon>Bacteria</taxon>
        <taxon>Pseudomonadati</taxon>
        <taxon>Pseudomonadota</taxon>
        <taxon>Gammaproteobacteria</taxon>
        <taxon>Pseudomonadales</taxon>
        <taxon>Pseudomonadaceae</taxon>
        <taxon>Pseudomonas</taxon>
    </lineage>
</organism>
<evidence type="ECO:0000313" key="6">
    <source>
        <dbReference type="Proteomes" id="UP000076083"/>
    </source>
</evidence>
<dbReference type="RefSeq" id="WP_008071419.1">
    <property type="nucleotide sequence ID" value="NZ_CP015225.1"/>
</dbReference>
<dbReference type="PANTHER" id="PTHR43175">
    <property type="entry name" value="CARBONIC ANHYDRASE"/>
    <property type="match status" value="1"/>
</dbReference>
<proteinExistence type="inferred from homology"/>
<comment type="cofactor">
    <cofactor evidence="4">
        <name>Zn(2+)</name>
        <dbReference type="ChEBI" id="CHEBI:29105"/>
    </cofactor>
    <text evidence="4">Binds 1 zinc ion per subunit.</text>
</comment>
<keyword evidence="3 4" id="KW-0862">Zinc</keyword>
<accession>A0A159ZUH3</accession>
<evidence type="ECO:0000256" key="2">
    <source>
        <dbReference type="ARBA" id="ARBA00022723"/>
    </source>
</evidence>
<dbReference type="Proteomes" id="UP000076083">
    <property type="component" value="Chromosome"/>
</dbReference>
<protein>
    <submittedName>
        <fullName evidence="5">Carbonic anhydrase</fullName>
    </submittedName>
</protein>
<dbReference type="Gene3D" id="3.40.1050.10">
    <property type="entry name" value="Carbonic anhydrase"/>
    <property type="match status" value="1"/>
</dbReference>
<name>A0A159ZUH3_PSEFL</name>
<comment type="similarity">
    <text evidence="1">Belongs to the beta-class carbonic anhydrase family.</text>
</comment>